<dbReference type="STRING" id="1391915.U7PXE6"/>
<proteinExistence type="predicted"/>
<dbReference type="InterPro" id="IPR027417">
    <property type="entry name" value="P-loop_NTPase"/>
</dbReference>
<dbReference type="Gene3D" id="3.40.50.300">
    <property type="entry name" value="P-loop containing nucleotide triphosphate hydrolases"/>
    <property type="match status" value="1"/>
</dbReference>
<dbReference type="InterPro" id="IPR050773">
    <property type="entry name" value="CbxX/CfxQ_RuBisCO_ESX"/>
</dbReference>
<dbReference type="GO" id="GO:0016887">
    <property type="term" value="F:ATP hydrolysis activity"/>
    <property type="evidence" value="ECO:0007669"/>
    <property type="project" value="TreeGrafter"/>
</dbReference>
<feature type="region of interest" description="Disordered" evidence="1">
    <location>
        <begin position="300"/>
        <end position="330"/>
    </location>
</feature>
<keyword evidence="3" id="KW-1185">Reference proteome</keyword>
<feature type="compositionally biased region" description="Polar residues" evidence="1">
    <location>
        <begin position="520"/>
        <end position="529"/>
    </location>
</feature>
<organism evidence="2 3">
    <name type="scientific">Sporothrix schenckii (strain ATCC 58251 / de Perez 2211183)</name>
    <name type="common">Rose-picker's disease fungus</name>
    <dbReference type="NCBI Taxonomy" id="1391915"/>
    <lineage>
        <taxon>Eukaryota</taxon>
        <taxon>Fungi</taxon>
        <taxon>Dikarya</taxon>
        <taxon>Ascomycota</taxon>
        <taxon>Pezizomycotina</taxon>
        <taxon>Sordariomycetes</taxon>
        <taxon>Sordariomycetidae</taxon>
        <taxon>Ophiostomatales</taxon>
        <taxon>Ophiostomataceae</taxon>
        <taxon>Sporothrix</taxon>
    </lineage>
</organism>
<dbReference type="eggNOG" id="ENOG502RKY5">
    <property type="taxonomic scope" value="Eukaryota"/>
</dbReference>
<dbReference type="AlphaFoldDB" id="U7PXE6"/>
<dbReference type="PANTHER" id="PTHR43392">
    <property type="entry name" value="AAA-TYPE ATPASE FAMILY PROTEIN / ANKYRIN REPEAT FAMILY PROTEIN"/>
    <property type="match status" value="1"/>
</dbReference>
<feature type="compositionally biased region" description="Acidic residues" evidence="1">
    <location>
        <begin position="309"/>
        <end position="324"/>
    </location>
</feature>
<protein>
    <recommendedName>
        <fullName evidence="4">ATPase AAA-type core domain-containing protein</fullName>
    </recommendedName>
</protein>
<sequence length="558" mass="62365">MEGSEVMERIMGLFGLEGFKKHCLSLYERIVSVPVPLRPSEAGNTDIFIEGNEGAGQDLAALRYRELLVSLQVIPRPSLIHYFTEEPASFATALQTVNKTLVQNVDSPSKKSWTTLESSARMLRQRRLRPYWTTTGAITIAALESADHYYGSCHLLGEKPWEVRARVSEYEQLMQMVGLDGVKANVTALVESEQRNQQQRLYNNETRLSRYQRAALHRCFVGPPGTGRRTVAKLYARILWRLGLVEGMETVTLSLASLIGLTRQDIERHVHNAFTDTKNVGVVIVEDICINGLSFAVQETSNNAKREDSDEEDSNGDEQDDGGGDIDAIHDKLPPQAVRHRNHEIRPFIFDLLAKRVKTLDVQDTGPVLVLVGLATQSSGANLARLPLQLTDSKRDMDSSHASISSSLRQLFLRTTQTISLRPYSVGELSLLLERRLSRQHGQPWPMDKADLRAMRIARLRPSFDNICFVERVALHAMRFEASRASTLDDMPSDEGDSWHRRSESSSSTVPSNNDAKIAQRSSGRVSSSPTVRNLFGLGHIVHLFETIDTTATHLTQG</sequence>
<dbReference type="OrthoDB" id="2423195at2759"/>
<gene>
    <name evidence="2" type="ORF">HMPREF1624_03649</name>
</gene>
<evidence type="ECO:0000313" key="3">
    <source>
        <dbReference type="Proteomes" id="UP000018087"/>
    </source>
</evidence>
<reference evidence="3" key="1">
    <citation type="journal article" date="2014" name="Genome Announc.">
        <title>Genome sequence of the pathogenic fungus Sporothrix schenckii (ATCC 58251).</title>
        <authorList>
            <person name="Cuomo C.A."/>
            <person name="Rodriguez-Del Valle N."/>
            <person name="Perez-Sanchez L."/>
            <person name="Abouelleil A."/>
            <person name="Goldberg J."/>
            <person name="Young S."/>
            <person name="Zeng Q."/>
            <person name="Birren B.W."/>
        </authorList>
    </citation>
    <scope>NUCLEOTIDE SEQUENCE [LARGE SCALE GENOMIC DNA]</scope>
    <source>
        <strain evidence="3">ATCC 58251 / de Perez 2211183</strain>
    </source>
</reference>
<dbReference type="SUPFAM" id="SSF52540">
    <property type="entry name" value="P-loop containing nucleoside triphosphate hydrolases"/>
    <property type="match status" value="1"/>
</dbReference>
<accession>U7PXE6</accession>
<dbReference type="Proteomes" id="UP000018087">
    <property type="component" value="Unassembled WGS sequence"/>
</dbReference>
<evidence type="ECO:0000256" key="1">
    <source>
        <dbReference type="SAM" id="MobiDB-lite"/>
    </source>
</evidence>
<dbReference type="HOGENOM" id="CLU_488491_0_0_1"/>
<dbReference type="PANTHER" id="PTHR43392:SF2">
    <property type="entry name" value="AAA-TYPE ATPASE FAMILY PROTEIN _ ANKYRIN REPEAT FAMILY PROTEIN"/>
    <property type="match status" value="1"/>
</dbReference>
<feature type="region of interest" description="Disordered" evidence="1">
    <location>
        <begin position="487"/>
        <end position="529"/>
    </location>
</feature>
<evidence type="ECO:0008006" key="4">
    <source>
        <dbReference type="Google" id="ProtNLM"/>
    </source>
</evidence>
<dbReference type="EMBL" id="KI440844">
    <property type="protein sequence ID" value="ERT00278.1"/>
    <property type="molecule type" value="Genomic_DNA"/>
</dbReference>
<evidence type="ECO:0000313" key="2">
    <source>
        <dbReference type="EMBL" id="ERT00278.1"/>
    </source>
</evidence>
<name>U7PXE6_SPOS1</name>